<gene>
    <name evidence="1" type="ORF">PGIGA_G00226040</name>
</gene>
<sequence length="72" mass="8025">MFQHDNAHVHQDMAIQVCFPAENKLPLLALNEAHVVTWQQISLALDDSNCANIKMPAASRRFRSLALELGSP</sequence>
<dbReference type="EMBL" id="CM040459">
    <property type="protein sequence ID" value="MCI4379274.1"/>
    <property type="molecule type" value="Genomic_DNA"/>
</dbReference>
<organism evidence="1 2">
    <name type="scientific">Pangasianodon gigas</name>
    <name type="common">Mekong giant catfish</name>
    <name type="synonym">Pangasius gigas</name>
    <dbReference type="NCBI Taxonomy" id="30993"/>
    <lineage>
        <taxon>Eukaryota</taxon>
        <taxon>Metazoa</taxon>
        <taxon>Chordata</taxon>
        <taxon>Craniata</taxon>
        <taxon>Vertebrata</taxon>
        <taxon>Euteleostomi</taxon>
        <taxon>Actinopterygii</taxon>
        <taxon>Neopterygii</taxon>
        <taxon>Teleostei</taxon>
        <taxon>Ostariophysi</taxon>
        <taxon>Siluriformes</taxon>
        <taxon>Pangasiidae</taxon>
        <taxon>Pangasianodon</taxon>
    </lineage>
</organism>
<evidence type="ECO:0000313" key="1">
    <source>
        <dbReference type="EMBL" id="MCI4379274.1"/>
    </source>
</evidence>
<proteinExistence type="predicted"/>
<accession>A0ACC5WJQ8</accession>
<comment type="caution">
    <text evidence="1">The sequence shown here is derived from an EMBL/GenBank/DDBJ whole genome shotgun (WGS) entry which is preliminary data.</text>
</comment>
<dbReference type="Proteomes" id="UP000829447">
    <property type="component" value="Linkage Group LG6"/>
</dbReference>
<reference evidence="1 2" key="1">
    <citation type="journal article" date="2022" name="bioRxiv">
        <title>An ancient truncated duplication of the anti-Mullerian hormone receptor type 2 gene is a potential conserved master sex determinant in the Pangasiidae catfish family.</title>
        <authorList>
            <person name="Wen M."/>
            <person name="Pan Q."/>
            <person name="Jouanno E."/>
            <person name="Montfort J."/>
            <person name="Zahm M."/>
            <person name="Cabau C."/>
            <person name="Klopp C."/>
            <person name="Iampietro C."/>
            <person name="Roques C."/>
            <person name="Bouchez O."/>
            <person name="Castinel A."/>
            <person name="Donnadieu C."/>
            <person name="Parrinello H."/>
            <person name="Poncet C."/>
            <person name="Belmonte E."/>
            <person name="Gautier V."/>
            <person name="Avarre J.-C."/>
            <person name="Dugue R."/>
            <person name="Gustiano R."/>
            <person name="Ha T.T.T."/>
            <person name="Campet M."/>
            <person name="Sriphairoj K."/>
            <person name="Ribolli J."/>
            <person name="de Almeida F.L."/>
            <person name="Desvignes T."/>
            <person name="Postlethwait J.H."/>
            <person name="Bucao C.F."/>
            <person name="Robinson-Rechavi M."/>
            <person name="Bobe J."/>
            <person name="Herpin A."/>
            <person name="Guiguen Y."/>
        </authorList>
    </citation>
    <scope>NUCLEOTIDE SEQUENCE [LARGE SCALE GENOMIC DNA]</scope>
    <source>
        <strain evidence="1">YG-Dec2019</strain>
    </source>
</reference>
<protein>
    <submittedName>
        <fullName evidence="1">Uncharacterized protein</fullName>
    </submittedName>
</protein>
<keyword evidence="2" id="KW-1185">Reference proteome</keyword>
<name>A0ACC5WJQ8_PANGG</name>
<evidence type="ECO:0000313" key="2">
    <source>
        <dbReference type="Proteomes" id="UP000829447"/>
    </source>
</evidence>